<organism evidence="1 2">
    <name type="scientific">Treponema bryantii</name>
    <dbReference type="NCBI Taxonomy" id="163"/>
    <lineage>
        <taxon>Bacteria</taxon>
        <taxon>Pseudomonadati</taxon>
        <taxon>Spirochaetota</taxon>
        <taxon>Spirochaetia</taxon>
        <taxon>Spirochaetales</taxon>
        <taxon>Treponemataceae</taxon>
        <taxon>Treponema</taxon>
    </lineage>
</organism>
<evidence type="ECO:0000313" key="2">
    <source>
        <dbReference type="Proteomes" id="UP000182737"/>
    </source>
</evidence>
<dbReference type="RefSeq" id="WP_074932244.1">
    <property type="nucleotide sequence ID" value="NZ_FORI01000007.1"/>
</dbReference>
<sequence length="180" mass="21028">MFDKEYSFKGTHAQKVINLTAKFNDTTPIFKTNIDVFITAAIVGYLYQTKAEPNNEKSKDGKTQATKIFLEAFNSHQTDLYFAYRLIMLSDKRNEPNFEQRVNKAFKYFYQGENETDVKLFESYVLGGIDILHEKLIENASTTDDYVMKLYNFIEDIHSRYYQDSDDSNLSEELLKIARS</sequence>
<dbReference type="EMBL" id="FORI01000007">
    <property type="protein sequence ID" value="SFI85471.1"/>
    <property type="molecule type" value="Genomic_DNA"/>
</dbReference>
<protein>
    <submittedName>
        <fullName evidence="1">Uncharacterized protein</fullName>
    </submittedName>
</protein>
<dbReference type="AlphaFoldDB" id="A0A1I3LL71"/>
<gene>
    <name evidence="1" type="ORF">SAMN04487775_10755</name>
</gene>
<evidence type="ECO:0000313" key="1">
    <source>
        <dbReference type="EMBL" id="SFI85471.1"/>
    </source>
</evidence>
<name>A0A1I3LL71_9SPIR</name>
<accession>A0A1I3LL71</accession>
<keyword evidence="2" id="KW-1185">Reference proteome</keyword>
<dbReference type="OrthoDB" id="460909at2"/>
<reference evidence="2" key="1">
    <citation type="submission" date="2016-10" db="EMBL/GenBank/DDBJ databases">
        <authorList>
            <person name="Varghese N."/>
            <person name="Submissions S."/>
        </authorList>
    </citation>
    <scope>NUCLEOTIDE SEQUENCE [LARGE SCALE GENOMIC DNA]</scope>
    <source>
        <strain evidence="2">XBD1002</strain>
    </source>
</reference>
<proteinExistence type="predicted"/>
<dbReference type="Proteomes" id="UP000182737">
    <property type="component" value="Unassembled WGS sequence"/>
</dbReference>